<protein>
    <recommendedName>
        <fullName evidence="2">VOC domain-containing protein</fullName>
    </recommendedName>
</protein>
<proteinExistence type="evidence at transcript level"/>
<dbReference type="CDD" id="cd07245">
    <property type="entry name" value="VOC_like"/>
    <property type="match status" value="1"/>
</dbReference>
<dbReference type="Pfam" id="PF00903">
    <property type="entry name" value="Glyoxalase"/>
    <property type="match status" value="1"/>
</dbReference>
<evidence type="ECO:0000256" key="1">
    <source>
        <dbReference type="SAM" id="MobiDB-lite"/>
    </source>
</evidence>
<sequence>MAEIHLDHVARATTDVQRLARFYEEVFGFQRMDVPNFGFEVVWLSTVPPSITLHIIQKNPNSNLPESPHSAGPDVNRKDLELLPRSHHISLGVPDYDGFVKSLKEKGIPIYEKTQQEGKIKQVFFCDPDGNGLEVGNWARRQ</sequence>
<dbReference type="PROSITE" id="PS51819">
    <property type="entry name" value="VOC"/>
    <property type="match status" value="1"/>
</dbReference>
<name>A9NTQ4_PICSI</name>
<feature type="domain" description="VOC" evidence="2">
    <location>
        <begin position="5"/>
        <end position="138"/>
    </location>
</feature>
<dbReference type="Gene3D" id="3.10.180.10">
    <property type="entry name" value="2,3-Dihydroxybiphenyl 1,2-Dioxygenase, domain 1"/>
    <property type="match status" value="1"/>
</dbReference>
<dbReference type="SUPFAM" id="SSF54593">
    <property type="entry name" value="Glyoxalase/Bleomycin resistance protein/Dihydroxybiphenyl dioxygenase"/>
    <property type="match status" value="1"/>
</dbReference>
<dbReference type="PANTHER" id="PTHR47802">
    <property type="entry name" value="GLYOXALASE FAMILY PROTEIN, EXPRESSED"/>
    <property type="match status" value="1"/>
</dbReference>
<reference evidence="3" key="1">
    <citation type="journal article" date="2008" name="BMC Genomics">
        <title>A conifer genomics resource of 200,000 spruce (Picea spp.) ESTs and 6,464 high-quality, sequence-finished full-length cDNAs for Sitka spruce (Picea sitchensis).</title>
        <authorList>
            <person name="Ralph S.G."/>
            <person name="Chun H.J."/>
            <person name="Kolosova N."/>
            <person name="Cooper D."/>
            <person name="Oddy C."/>
            <person name="Ritland C.E."/>
            <person name="Kirkpatrick R."/>
            <person name="Moore R."/>
            <person name="Barber S."/>
            <person name="Holt R.A."/>
            <person name="Jones S.J."/>
            <person name="Marra M.A."/>
            <person name="Douglas C.J."/>
            <person name="Ritland K."/>
            <person name="Bohlmann J."/>
        </authorList>
    </citation>
    <scope>NUCLEOTIDE SEQUENCE</scope>
    <source>
        <tissue evidence="3">Green portion of the leader tissue</tissue>
    </source>
</reference>
<dbReference type="PANTHER" id="PTHR47802:SF1">
    <property type="entry name" value="GLYOXALASE FAMILY PROTEIN, EXPRESSED"/>
    <property type="match status" value="1"/>
</dbReference>
<dbReference type="EMBL" id="EF084704">
    <property type="protein sequence ID" value="ABK24015.1"/>
    <property type="molecule type" value="mRNA"/>
</dbReference>
<dbReference type="InterPro" id="IPR037523">
    <property type="entry name" value="VOC_core"/>
</dbReference>
<feature type="region of interest" description="Disordered" evidence="1">
    <location>
        <begin position="58"/>
        <end position="77"/>
    </location>
</feature>
<evidence type="ECO:0000259" key="2">
    <source>
        <dbReference type="PROSITE" id="PS51819"/>
    </source>
</evidence>
<evidence type="ECO:0000313" key="3">
    <source>
        <dbReference type="EMBL" id="ABK24015.1"/>
    </source>
</evidence>
<organism evidence="3">
    <name type="scientific">Picea sitchensis</name>
    <name type="common">Sitka spruce</name>
    <name type="synonym">Pinus sitchensis</name>
    <dbReference type="NCBI Taxonomy" id="3332"/>
    <lineage>
        <taxon>Eukaryota</taxon>
        <taxon>Viridiplantae</taxon>
        <taxon>Streptophyta</taxon>
        <taxon>Embryophyta</taxon>
        <taxon>Tracheophyta</taxon>
        <taxon>Spermatophyta</taxon>
        <taxon>Pinopsida</taxon>
        <taxon>Pinidae</taxon>
        <taxon>Conifers I</taxon>
        <taxon>Pinales</taxon>
        <taxon>Pinaceae</taxon>
        <taxon>Picea</taxon>
    </lineage>
</organism>
<dbReference type="AlphaFoldDB" id="A9NTQ4"/>
<dbReference type="InterPro" id="IPR029068">
    <property type="entry name" value="Glyas_Bleomycin-R_OHBP_Dase"/>
</dbReference>
<dbReference type="InterPro" id="IPR004360">
    <property type="entry name" value="Glyas_Fos-R_dOase_dom"/>
</dbReference>
<accession>A9NTQ4</accession>